<feature type="region of interest" description="Disordered" evidence="1">
    <location>
        <begin position="1"/>
        <end position="91"/>
    </location>
</feature>
<gene>
    <name evidence="2" type="ORF">EC973_004501</name>
</gene>
<evidence type="ECO:0000313" key="3">
    <source>
        <dbReference type="Proteomes" id="UP000605846"/>
    </source>
</evidence>
<protein>
    <submittedName>
        <fullName evidence="2">Uncharacterized protein</fullName>
    </submittedName>
</protein>
<dbReference type="Proteomes" id="UP000605846">
    <property type="component" value="Unassembled WGS sequence"/>
</dbReference>
<dbReference type="OrthoDB" id="2274429at2759"/>
<feature type="compositionally biased region" description="Low complexity" evidence="1">
    <location>
        <begin position="195"/>
        <end position="211"/>
    </location>
</feature>
<accession>A0A8H7EMF7</accession>
<feature type="region of interest" description="Disordered" evidence="1">
    <location>
        <begin position="118"/>
        <end position="242"/>
    </location>
</feature>
<comment type="caution">
    <text evidence="2">The sequence shown here is derived from an EMBL/GenBank/DDBJ whole genome shotgun (WGS) entry which is preliminary data.</text>
</comment>
<reference evidence="2" key="1">
    <citation type="submission" date="2020-01" db="EMBL/GenBank/DDBJ databases">
        <title>Genome Sequencing of Three Apophysomyces-Like Fungal Strains Confirms a Novel Fungal Genus in the Mucoromycota with divergent Burkholderia-like Endosymbiotic Bacteria.</title>
        <authorList>
            <person name="Stajich J.E."/>
            <person name="Macias A.M."/>
            <person name="Carter-House D."/>
            <person name="Lovett B."/>
            <person name="Kasson L.R."/>
            <person name="Berry K."/>
            <person name="Grigoriev I."/>
            <person name="Chang Y."/>
            <person name="Spatafora J."/>
            <person name="Kasson M.T."/>
        </authorList>
    </citation>
    <scope>NUCLEOTIDE SEQUENCE</scope>
    <source>
        <strain evidence="2">NRRL A-21654</strain>
    </source>
</reference>
<feature type="compositionally biased region" description="Polar residues" evidence="1">
    <location>
        <begin position="126"/>
        <end position="135"/>
    </location>
</feature>
<dbReference type="EMBL" id="JABAYA010000255">
    <property type="protein sequence ID" value="KAF7721544.1"/>
    <property type="molecule type" value="Genomic_DNA"/>
</dbReference>
<feature type="compositionally biased region" description="Low complexity" evidence="1">
    <location>
        <begin position="24"/>
        <end position="38"/>
    </location>
</feature>
<organism evidence="2 3">
    <name type="scientific">Apophysomyces ossiformis</name>
    <dbReference type="NCBI Taxonomy" id="679940"/>
    <lineage>
        <taxon>Eukaryota</taxon>
        <taxon>Fungi</taxon>
        <taxon>Fungi incertae sedis</taxon>
        <taxon>Mucoromycota</taxon>
        <taxon>Mucoromycotina</taxon>
        <taxon>Mucoromycetes</taxon>
        <taxon>Mucorales</taxon>
        <taxon>Mucorineae</taxon>
        <taxon>Mucoraceae</taxon>
        <taxon>Apophysomyces</taxon>
    </lineage>
</organism>
<dbReference type="AlphaFoldDB" id="A0A8H7EMF7"/>
<feature type="compositionally biased region" description="Polar residues" evidence="1">
    <location>
        <begin position="1"/>
        <end position="13"/>
    </location>
</feature>
<proteinExistence type="predicted"/>
<evidence type="ECO:0000313" key="2">
    <source>
        <dbReference type="EMBL" id="KAF7721544.1"/>
    </source>
</evidence>
<evidence type="ECO:0000256" key="1">
    <source>
        <dbReference type="SAM" id="MobiDB-lite"/>
    </source>
</evidence>
<sequence length="436" mass="47958">MTFISQSNLPTKQSKADSLIMDTSPRSGKSSSSSIRSIARNGINKPKMEEAAFQGLGDPEEDRRKQSAWSDTNTVKKKVISPALKPEDDPFAGMNQFVDYQQEIERLKALVPKVEAKRRTLARPKSTGSEPSSSLRLGRGSWNDSGPRPSGKSISTKSVPPSVRRGPASPVSRTRPMSSLDLASATKVKSLDGVISPSSTSPTSSGRITPILSPTIENSTTHKHNQVGSQTPEVEDEASSPNVVPAITEEEKTRFLEFVRSWTGGLKGWESQGEIESMKKAGSLWAEESPWDSTVYRRSEPQRRNVLGHPEQLFYDMSASSPLTLGNGRKGAHWQTPGTVTPMDTESFMNFPRRTATLASHGGMRWNEESSLHITNSAAMQSYLYREDQPPKADIFRQSIRQHVGTIGEKYRTTPPEHGIVRMNGNGKTPFGVFVM</sequence>
<keyword evidence="3" id="KW-1185">Reference proteome</keyword>
<name>A0A8H7EMF7_9FUNG</name>